<dbReference type="Gene3D" id="3.40.50.1110">
    <property type="entry name" value="SGNH hydrolase"/>
    <property type="match status" value="1"/>
</dbReference>
<dbReference type="PANTHER" id="PTHR30383:SF5">
    <property type="entry name" value="SGNH HYDROLASE-TYPE ESTERASE DOMAIN-CONTAINING PROTEIN"/>
    <property type="match status" value="1"/>
</dbReference>
<dbReference type="InterPro" id="IPR051532">
    <property type="entry name" value="Ester_Hydrolysis_Enzymes"/>
</dbReference>
<sequence length="256" mass="28575">MKPIFNYTCLLLLFVLTSFSGKKAQKINIVFIGDSITEGSALADSKTEAPPIYVAKLLRDRKDITLVNVNNKGFSGHTTVDFLPKNNIDFSKVLQAADSFAQDKTAVLLFSIMLGTNDSAMFGPNGAPVQAIEYKDNLNVLINTLINKYPDAKFVLQYPLWYSPNTHNNAGYMQEGLDRLNSYFSQIEALYAEQKLSHPNKVYLGEKAAYGFFQKNPEKLFKAEEGKHGTFYLHPNAEGSKRLAGFWAKGILKAIK</sequence>
<dbReference type="InterPro" id="IPR036514">
    <property type="entry name" value="SGNH_hydro_sf"/>
</dbReference>
<proteinExistence type="predicted"/>
<dbReference type="SUPFAM" id="SSF52266">
    <property type="entry name" value="SGNH hydrolase"/>
    <property type="match status" value="1"/>
</dbReference>
<dbReference type="GO" id="GO:0004622">
    <property type="term" value="F:phosphatidylcholine lysophospholipase activity"/>
    <property type="evidence" value="ECO:0007669"/>
    <property type="project" value="TreeGrafter"/>
</dbReference>
<gene>
    <name evidence="2" type="ORF">SAMN05421820_101806</name>
</gene>
<accession>A0A1G9L7W4</accession>
<protein>
    <submittedName>
        <fullName evidence="2">Lysophospholipase L1</fullName>
    </submittedName>
</protein>
<dbReference type="PANTHER" id="PTHR30383">
    <property type="entry name" value="THIOESTERASE 1/PROTEASE 1/LYSOPHOSPHOLIPASE L1"/>
    <property type="match status" value="1"/>
</dbReference>
<evidence type="ECO:0000313" key="2">
    <source>
        <dbReference type="EMBL" id="SDL58078.1"/>
    </source>
</evidence>
<evidence type="ECO:0000259" key="1">
    <source>
        <dbReference type="Pfam" id="PF13472"/>
    </source>
</evidence>
<name>A0A1G9L7W4_9SPHI</name>
<evidence type="ECO:0000313" key="3">
    <source>
        <dbReference type="Proteomes" id="UP000183200"/>
    </source>
</evidence>
<organism evidence="2 3">
    <name type="scientific">Pedobacter steynii</name>
    <dbReference type="NCBI Taxonomy" id="430522"/>
    <lineage>
        <taxon>Bacteria</taxon>
        <taxon>Pseudomonadati</taxon>
        <taxon>Bacteroidota</taxon>
        <taxon>Sphingobacteriia</taxon>
        <taxon>Sphingobacteriales</taxon>
        <taxon>Sphingobacteriaceae</taxon>
        <taxon>Pedobacter</taxon>
    </lineage>
</organism>
<dbReference type="InterPro" id="IPR013830">
    <property type="entry name" value="SGNH_hydro"/>
</dbReference>
<keyword evidence="3" id="KW-1185">Reference proteome</keyword>
<feature type="domain" description="SGNH hydrolase-type esterase" evidence="1">
    <location>
        <begin position="31"/>
        <end position="241"/>
    </location>
</feature>
<dbReference type="Proteomes" id="UP000183200">
    <property type="component" value="Unassembled WGS sequence"/>
</dbReference>
<dbReference type="Pfam" id="PF13472">
    <property type="entry name" value="Lipase_GDSL_2"/>
    <property type="match status" value="1"/>
</dbReference>
<reference evidence="3" key="1">
    <citation type="submission" date="2016-10" db="EMBL/GenBank/DDBJ databases">
        <authorList>
            <person name="Varghese N."/>
            <person name="Submissions S."/>
        </authorList>
    </citation>
    <scope>NUCLEOTIDE SEQUENCE [LARGE SCALE GENOMIC DNA]</scope>
    <source>
        <strain evidence="3">DSM 19110</strain>
    </source>
</reference>
<dbReference type="EMBL" id="FNGY01000001">
    <property type="protein sequence ID" value="SDL58078.1"/>
    <property type="molecule type" value="Genomic_DNA"/>
</dbReference>
<dbReference type="AlphaFoldDB" id="A0A1G9L7W4"/>